<dbReference type="RefSeq" id="XP_022240362.1">
    <property type="nucleotide sequence ID" value="XM_022384654.1"/>
</dbReference>
<evidence type="ECO:0000259" key="2">
    <source>
        <dbReference type="PROSITE" id="PS50888"/>
    </source>
</evidence>
<gene>
    <name evidence="4" type="primary">LOC106458439</name>
</gene>
<sequence length="268" mass="29598">MSAPGLTYGFTGRTSDDFPPSEFSYPDLVSPQSYGSHGQAAPYTVDVPSHLASYPAERVQVDNPPAAAMPPRPCRYEESSCTRDSPLNAAPAPHDIGDRPSCEYASQGLTSLQYTSCMTGATQGEAYDYGAIYFTGPAGPYKVQRHAANVRERKRMMSINSAFEELRYHVPTFPFEKRLSKIDTLRLAISYIALLREILVSEYDPMTHIEKCLKGEMKGENSGLWNTSDLTARLSWINWENLGVNPNRRSVLTTLSLTADSLACHNGT</sequence>
<dbReference type="InterPro" id="IPR050283">
    <property type="entry name" value="E-box_TF_Regulators"/>
</dbReference>
<evidence type="ECO:0000313" key="4">
    <source>
        <dbReference type="RefSeq" id="XP_022240362.1"/>
    </source>
</evidence>
<dbReference type="InterPro" id="IPR036638">
    <property type="entry name" value="HLH_DNA-bd_sf"/>
</dbReference>
<organism evidence="3 4">
    <name type="scientific">Limulus polyphemus</name>
    <name type="common">Atlantic horseshoe crab</name>
    <dbReference type="NCBI Taxonomy" id="6850"/>
    <lineage>
        <taxon>Eukaryota</taxon>
        <taxon>Metazoa</taxon>
        <taxon>Ecdysozoa</taxon>
        <taxon>Arthropoda</taxon>
        <taxon>Chelicerata</taxon>
        <taxon>Merostomata</taxon>
        <taxon>Xiphosura</taxon>
        <taxon>Limulidae</taxon>
        <taxon>Limulus</taxon>
    </lineage>
</organism>
<accession>A0ABM1S9Q7</accession>
<keyword evidence="3" id="KW-1185">Reference proteome</keyword>
<dbReference type="Pfam" id="PF00010">
    <property type="entry name" value="HLH"/>
    <property type="match status" value="1"/>
</dbReference>
<dbReference type="GeneID" id="106458439"/>
<dbReference type="Gene3D" id="4.10.280.10">
    <property type="entry name" value="Helix-loop-helix DNA-binding domain"/>
    <property type="match status" value="1"/>
</dbReference>
<evidence type="ECO:0000313" key="3">
    <source>
        <dbReference type="Proteomes" id="UP000694941"/>
    </source>
</evidence>
<dbReference type="PANTHER" id="PTHR23349:SF97">
    <property type="entry name" value="BHLH DOMAIN-CONTAINING PROTEIN"/>
    <property type="match status" value="1"/>
</dbReference>
<reference evidence="4" key="1">
    <citation type="submission" date="2025-08" db="UniProtKB">
        <authorList>
            <consortium name="RefSeq"/>
        </authorList>
    </citation>
    <scope>IDENTIFICATION</scope>
    <source>
        <tissue evidence="4">Muscle</tissue>
    </source>
</reference>
<name>A0ABM1S9Q7_LIMPO</name>
<dbReference type="PROSITE" id="PS50888">
    <property type="entry name" value="BHLH"/>
    <property type="match status" value="1"/>
</dbReference>
<feature type="domain" description="BHLH" evidence="2">
    <location>
        <begin position="143"/>
        <end position="195"/>
    </location>
</feature>
<dbReference type="CDD" id="cd11416">
    <property type="entry name" value="bHLH_TS_ceHLH13_like"/>
    <property type="match status" value="1"/>
</dbReference>
<proteinExistence type="predicted"/>
<dbReference type="InterPro" id="IPR011598">
    <property type="entry name" value="bHLH_dom"/>
</dbReference>
<evidence type="ECO:0000256" key="1">
    <source>
        <dbReference type="SAM" id="MobiDB-lite"/>
    </source>
</evidence>
<dbReference type="SUPFAM" id="SSF47459">
    <property type="entry name" value="HLH, helix-loop-helix DNA-binding domain"/>
    <property type="match status" value="1"/>
</dbReference>
<feature type="region of interest" description="Disordered" evidence="1">
    <location>
        <begin position="71"/>
        <end position="99"/>
    </location>
</feature>
<dbReference type="SMART" id="SM00353">
    <property type="entry name" value="HLH"/>
    <property type="match status" value="1"/>
</dbReference>
<dbReference type="PANTHER" id="PTHR23349">
    <property type="entry name" value="BASIC HELIX-LOOP-HELIX TRANSCRIPTION FACTOR, TWIST"/>
    <property type="match status" value="1"/>
</dbReference>
<feature type="region of interest" description="Disordered" evidence="1">
    <location>
        <begin position="1"/>
        <end position="37"/>
    </location>
</feature>
<protein>
    <submittedName>
        <fullName evidence="4">Helix-loop-helix protein 13-like isoform X1</fullName>
    </submittedName>
</protein>
<dbReference type="Proteomes" id="UP000694941">
    <property type="component" value="Unplaced"/>
</dbReference>